<accession>A0A8J7H4B9</accession>
<dbReference type="InterPro" id="IPR003607">
    <property type="entry name" value="HD/PDEase_dom"/>
</dbReference>
<feature type="domain" description="HD-GYP" evidence="1">
    <location>
        <begin position="105"/>
        <end position="301"/>
    </location>
</feature>
<dbReference type="Proteomes" id="UP000623269">
    <property type="component" value="Unassembled WGS sequence"/>
</dbReference>
<proteinExistence type="predicted"/>
<protein>
    <submittedName>
        <fullName evidence="2">HD domain-containing protein</fullName>
    </submittedName>
</protein>
<reference evidence="2" key="1">
    <citation type="submission" date="2020-12" db="EMBL/GenBank/DDBJ databases">
        <title>M. sibirica DSM 26468T genome.</title>
        <authorList>
            <person name="Thieme N."/>
            <person name="Rettenmaier R."/>
            <person name="Zverlov V."/>
            <person name="Liebl W."/>
        </authorList>
    </citation>
    <scope>NUCLEOTIDE SEQUENCE</scope>
    <source>
        <strain evidence="2">DSM 26468</strain>
    </source>
</reference>
<dbReference type="PANTHER" id="PTHR43155">
    <property type="entry name" value="CYCLIC DI-GMP PHOSPHODIESTERASE PA4108-RELATED"/>
    <property type="match status" value="1"/>
</dbReference>
<dbReference type="Pfam" id="PF13487">
    <property type="entry name" value="HD_5"/>
    <property type="match status" value="1"/>
</dbReference>
<dbReference type="SUPFAM" id="SSF109604">
    <property type="entry name" value="HD-domain/PDEase-like"/>
    <property type="match status" value="1"/>
</dbReference>
<keyword evidence="3" id="KW-1185">Reference proteome</keyword>
<sequence>MRIISVDSVKGNELLAKDILNTSDSVLMAAGTVVKKEYVKRLKDLNIDYIYVEDEIAQGVNLIDSLEIQIKEQCQEAIREILLKYTYHNINELQEIKVIADEIINDIIREPEVIYNLSSIRNKSESTYSHSLNVCALSVILAIKLKQPIQKVREIAIGCLLHDIGFTYITMDYINLTVETCSEVELKEIKKHIIYGYSAVEKMQWLSPIAKDIIISHHERLDGSGYPFHLKEAKIKLWSKIAAVCDEFDSKVYGNLTSKMKVHDAIDYIVSQAGIKFDFHVVKALMDSVAAYPTGALVMTNLDEVGIVLRQNTKCPTRPVIRIIKTRDGKKPTEWIEKDLTKELTLFITDTILD</sequence>
<evidence type="ECO:0000259" key="1">
    <source>
        <dbReference type="PROSITE" id="PS51832"/>
    </source>
</evidence>
<dbReference type="PROSITE" id="PS51832">
    <property type="entry name" value="HD_GYP"/>
    <property type="match status" value="1"/>
</dbReference>
<name>A0A8J7H4B9_9FIRM</name>
<evidence type="ECO:0000313" key="3">
    <source>
        <dbReference type="Proteomes" id="UP000623269"/>
    </source>
</evidence>
<evidence type="ECO:0000313" key="2">
    <source>
        <dbReference type="EMBL" id="MBH1941957.1"/>
    </source>
</evidence>
<organism evidence="2 3">
    <name type="scientific">Mobilitalea sibirica</name>
    <dbReference type="NCBI Taxonomy" id="1462919"/>
    <lineage>
        <taxon>Bacteria</taxon>
        <taxon>Bacillati</taxon>
        <taxon>Bacillota</taxon>
        <taxon>Clostridia</taxon>
        <taxon>Lachnospirales</taxon>
        <taxon>Lachnospiraceae</taxon>
        <taxon>Mobilitalea</taxon>
    </lineage>
</organism>
<dbReference type="EMBL" id="JAEAGR010000015">
    <property type="protein sequence ID" value="MBH1941957.1"/>
    <property type="molecule type" value="Genomic_DNA"/>
</dbReference>
<gene>
    <name evidence="2" type="ORF">I5677_13735</name>
</gene>
<dbReference type="RefSeq" id="WP_197662201.1">
    <property type="nucleotide sequence ID" value="NZ_JAEAGR010000015.1"/>
</dbReference>
<dbReference type="AlphaFoldDB" id="A0A8J7H4B9"/>
<comment type="caution">
    <text evidence="2">The sequence shown here is derived from an EMBL/GenBank/DDBJ whole genome shotgun (WGS) entry which is preliminary data.</text>
</comment>
<dbReference type="InterPro" id="IPR037522">
    <property type="entry name" value="HD_GYP_dom"/>
</dbReference>
<dbReference type="PANTHER" id="PTHR43155:SF2">
    <property type="entry name" value="CYCLIC DI-GMP PHOSPHODIESTERASE PA4108"/>
    <property type="match status" value="1"/>
</dbReference>
<dbReference type="SMART" id="SM00471">
    <property type="entry name" value="HDc"/>
    <property type="match status" value="1"/>
</dbReference>
<dbReference type="CDD" id="cd00077">
    <property type="entry name" value="HDc"/>
    <property type="match status" value="1"/>
</dbReference>
<dbReference type="Gene3D" id="1.10.3210.10">
    <property type="entry name" value="Hypothetical protein af1432"/>
    <property type="match status" value="1"/>
</dbReference>